<proteinExistence type="predicted"/>
<dbReference type="AlphaFoldDB" id="A0A2C5ZHB7"/>
<dbReference type="Proteomes" id="UP000226431">
    <property type="component" value="Unassembled WGS sequence"/>
</dbReference>
<comment type="caution">
    <text evidence="1">The sequence shown here is derived from an EMBL/GenBank/DDBJ whole genome shotgun (WGS) entry which is preliminary data.</text>
</comment>
<gene>
    <name evidence="1" type="ORF">CDD80_1621</name>
</gene>
<name>A0A2C5ZHB7_9HYPO</name>
<accession>A0A2C5ZHB7</accession>
<evidence type="ECO:0008006" key="3">
    <source>
        <dbReference type="Google" id="ProtNLM"/>
    </source>
</evidence>
<evidence type="ECO:0000313" key="1">
    <source>
        <dbReference type="EMBL" id="PHH80417.1"/>
    </source>
</evidence>
<dbReference type="STRING" id="2004952.A0A2C5ZHB7"/>
<reference evidence="1 2" key="1">
    <citation type="submission" date="2017-06" db="EMBL/GenBank/DDBJ databases">
        <title>Ant-infecting Ophiocordyceps genomes reveal a high diversity of potential behavioral manipulation genes and a possible major role for enterotoxins.</title>
        <authorList>
            <person name="De Bekker C."/>
            <person name="Evans H.C."/>
            <person name="Brachmann A."/>
            <person name="Hughes D.P."/>
        </authorList>
    </citation>
    <scope>NUCLEOTIDE SEQUENCE [LARGE SCALE GENOMIC DNA]</scope>
    <source>
        <strain evidence="1 2">Map16</strain>
    </source>
</reference>
<sequence length="103" mass="11756">MEPPSPTDITRAYRSLYRGLLKAVQYATPARHIARDELRLAFRARDATLDPVGVKRTLWFLQAATREAGVEHHVLKNLLRVKAVVRAQSSNWRGRLHESNLKA</sequence>
<organism evidence="1 2">
    <name type="scientific">Ophiocordyceps camponoti-rufipedis</name>
    <dbReference type="NCBI Taxonomy" id="2004952"/>
    <lineage>
        <taxon>Eukaryota</taxon>
        <taxon>Fungi</taxon>
        <taxon>Dikarya</taxon>
        <taxon>Ascomycota</taxon>
        <taxon>Pezizomycotina</taxon>
        <taxon>Sordariomycetes</taxon>
        <taxon>Hypocreomycetidae</taxon>
        <taxon>Hypocreales</taxon>
        <taxon>Ophiocordycipitaceae</taxon>
        <taxon>Ophiocordyceps</taxon>
    </lineage>
</organism>
<dbReference type="OrthoDB" id="4392610at2759"/>
<keyword evidence="2" id="KW-1185">Reference proteome</keyword>
<evidence type="ECO:0000313" key="2">
    <source>
        <dbReference type="Proteomes" id="UP000226431"/>
    </source>
</evidence>
<dbReference type="EMBL" id="NJES01000017">
    <property type="protein sequence ID" value="PHH80417.1"/>
    <property type="molecule type" value="Genomic_DNA"/>
</dbReference>
<protein>
    <recommendedName>
        <fullName evidence="3">Mitochondrial zinc maintenance protein 1, mitochondrial</fullName>
    </recommendedName>
</protein>